<protein>
    <submittedName>
        <fullName evidence="3">Broad specificity phosphatase PhoE</fullName>
    </submittedName>
</protein>
<keyword evidence="4" id="KW-1185">Reference proteome</keyword>
<dbReference type="Proteomes" id="UP001160130">
    <property type="component" value="Unassembled WGS sequence"/>
</dbReference>
<dbReference type="CDD" id="cd07067">
    <property type="entry name" value="HP_PGM_like"/>
    <property type="match status" value="1"/>
</dbReference>
<dbReference type="PANTHER" id="PTHR48100">
    <property type="entry name" value="BROAD-SPECIFICITY PHOSPHATASE YOR283W-RELATED"/>
    <property type="match status" value="1"/>
</dbReference>
<feature type="chain" id="PRO_5045133002" evidence="2">
    <location>
        <begin position="27"/>
        <end position="457"/>
    </location>
</feature>
<dbReference type="InterPro" id="IPR013078">
    <property type="entry name" value="His_Pase_superF_clade-1"/>
</dbReference>
<dbReference type="SMART" id="SM00855">
    <property type="entry name" value="PGAM"/>
    <property type="match status" value="1"/>
</dbReference>
<evidence type="ECO:0000256" key="2">
    <source>
        <dbReference type="SAM" id="SignalP"/>
    </source>
</evidence>
<evidence type="ECO:0000313" key="3">
    <source>
        <dbReference type="EMBL" id="MDH6196266.1"/>
    </source>
</evidence>
<gene>
    <name evidence="3" type="ORF">M2272_002909</name>
</gene>
<feature type="region of interest" description="Disordered" evidence="1">
    <location>
        <begin position="413"/>
        <end position="457"/>
    </location>
</feature>
<evidence type="ECO:0000313" key="4">
    <source>
        <dbReference type="Proteomes" id="UP001160130"/>
    </source>
</evidence>
<accession>A0ABT6KZZ7</accession>
<dbReference type="PROSITE" id="PS51257">
    <property type="entry name" value="PROKAR_LIPOPROTEIN"/>
    <property type="match status" value="1"/>
</dbReference>
<name>A0ABT6KZZ7_9MYCO</name>
<sequence>MVKLSGRRTAGAAATTLAACSLFAAAALPAAAMTVTFVRHGESFANATNKIDTSVPGPNLTPVGVAQAGIVADKLQSAEFVNKYGAVDAIYTSTMVRTQQTAKPLADDLGMTPVIIGYPKNSNAGERIGVQEISAGIFEGLPEKDGLGRIGYIIAPLAWTLGLQFVSVPGGENGLEFNERMTNALKQIEEDTPTGPDGQQNAAVFSHGATIMFWTMMNVDNPNLLLIVQHPLSNTDVVVVESNGEGGWTLKNWAGQDVPEADYLTKMFVNVRDLIVAPQQAIYNMRKPLLTPDPQAIVTTGVQGIKDVGEATVKFVKDSVTDTLDAITSIPGSLTQPTSQVVKLNTKTVTVDSGTQAVENAIENATEGADVNVSSPVQTKISAARTTAGSIELTTGNKVEPGKAISAARDRANRAADGVRSGIESSVKQAGETVKKLTRADKTDSNTGKAKAAKDAA</sequence>
<dbReference type="EMBL" id="JARXVE010000004">
    <property type="protein sequence ID" value="MDH6196266.1"/>
    <property type="molecule type" value="Genomic_DNA"/>
</dbReference>
<dbReference type="PANTHER" id="PTHR48100:SF58">
    <property type="entry name" value="PE-PGRS FAMILY PROTEIN PE_PGRS11"/>
    <property type="match status" value="1"/>
</dbReference>
<feature type="signal peptide" evidence="2">
    <location>
        <begin position="1"/>
        <end position="26"/>
    </location>
</feature>
<dbReference type="InterPro" id="IPR029033">
    <property type="entry name" value="His_PPase_superfam"/>
</dbReference>
<dbReference type="Gene3D" id="3.40.50.1240">
    <property type="entry name" value="Phosphoglycerate mutase-like"/>
    <property type="match status" value="1"/>
</dbReference>
<dbReference type="RefSeq" id="WP_280832895.1">
    <property type="nucleotide sequence ID" value="NZ_JARXVE010000004.1"/>
</dbReference>
<dbReference type="InterPro" id="IPR050275">
    <property type="entry name" value="PGM_Phosphatase"/>
</dbReference>
<feature type="compositionally biased region" description="Basic and acidic residues" evidence="1">
    <location>
        <begin position="433"/>
        <end position="444"/>
    </location>
</feature>
<comment type="caution">
    <text evidence="3">The sequence shown here is derived from an EMBL/GenBank/DDBJ whole genome shotgun (WGS) entry which is preliminary data.</text>
</comment>
<dbReference type="SUPFAM" id="SSF53254">
    <property type="entry name" value="Phosphoglycerate mutase-like"/>
    <property type="match status" value="1"/>
</dbReference>
<dbReference type="Pfam" id="PF00300">
    <property type="entry name" value="His_Phos_1"/>
    <property type="match status" value="1"/>
</dbReference>
<organism evidence="3 4">
    <name type="scientific">Mycolicibacterium frederiksbergense</name>
    <dbReference type="NCBI Taxonomy" id="117567"/>
    <lineage>
        <taxon>Bacteria</taxon>
        <taxon>Bacillati</taxon>
        <taxon>Actinomycetota</taxon>
        <taxon>Actinomycetes</taxon>
        <taxon>Mycobacteriales</taxon>
        <taxon>Mycobacteriaceae</taxon>
        <taxon>Mycolicibacterium</taxon>
    </lineage>
</organism>
<proteinExistence type="predicted"/>
<keyword evidence="2" id="KW-0732">Signal</keyword>
<evidence type="ECO:0000256" key="1">
    <source>
        <dbReference type="SAM" id="MobiDB-lite"/>
    </source>
</evidence>
<reference evidence="3 4" key="1">
    <citation type="submission" date="2023-04" db="EMBL/GenBank/DDBJ databases">
        <title>Forest soil microbial communities from Buena Vista Peninsula, Colon Province, Panama.</title>
        <authorList>
            <person name="Bouskill N."/>
        </authorList>
    </citation>
    <scope>NUCLEOTIDE SEQUENCE [LARGE SCALE GENOMIC DNA]</scope>
    <source>
        <strain evidence="3 4">AC80</strain>
    </source>
</reference>